<keyword evidence="4" id="KW-1133">Transmembrane helix</keyword>
<dbReference type="Gene3D" id="3.30.565.10">
    <property type="entry name" value="Histidine kinase-like ATPase, C-terminal domain"/>
    <property type="match status" value="1"/>
</dbReference>
<dbReference type="InterPro" id="IPR003594">
    <property type="entry name" value="HATPase_dom"/>
</dbReference>
<dbReference type="Pfam" id="PF07730">
    <property type="entry name" value="HisKA_3"/>
    <property type="match status" value="1"/>
</dbReference>
<dbReference type="Gene3D" id="1.20.5.1930">
    <property type="match status" value="1"/>
</dbReference>
<evidence type="ECO:0000313" key="7">
    <source>
        <dbReference type="Proteomes" id="UP001589828"/>
    </source>
</evidence>
<keyword evidence="4" id="KW-0812">Transmembrane</keyword>
<evidence type="ECO:0000256" key="4">
    <source>
        <dbReference type="SAM" id="Phobius"/>
    </source>
</evidence>
<keyword evidence="3" id="KW-0902">Two-component regulatory system</keyword>
<evidence type="ECO:0000256" key="2">
    <source>
        <dbReference type="ARBA" id="ARBA00022777"/>
    </source>
</evidence>
<feature type="transmembrane region" description="Helical" evidence="4">
    <location>
        <begin position="12"/>
        <end position="30"/>
    </location>
</feature>
<sequence length="272" mass="30383">MQISTKELELFIVLITAVFILAPITLILLVNQYNLRKKKYADERIMMKQNFETEIARVRVEVHEQTLETVGSDLHDHIGQLLSLTNLTLKSIDEHNPEKTREKVDSAVTLTSKSIQELRLLGKLLQGEQILKDGLINSIRHELQWLAKSGTLSVEIDCPDNVGADLIDPNRALMTFRIFQEAINNIMKHAEATTITVSIDCSPEKLTLKINDNGCGFDVAEKSAMPGHMGLSNIMNRAGMINATVEILSTPEAGTSITLHVPYQEHHGNETH</sequence>
<keyword evidence="7" id="KW-1185">Reference proteome</keyword>
<dbReference type="Pfam" id="PF02518">
    <property type="entry name" value="HATPase_c"/>
    <property type="match status" value="1"/>
</dbReference>
<evidence type="ECO:0000256" key="1">
    <source>
        <dbReference type="ARBA" id="ARBA00022679"/>
    </source>
</evidence>
<accession>A0ABV6L3B4</accession>
<keyword evidence="4" id="KW-0472">Membrane</keyword>
<dbReference type="RefSeq" id="WP_377021646.1">
    <property type="nucleotide sequence ID" value="NZ_JBHLTS010000017.1"/>
</dbReference>
<dbReference type="SUPFAM" id="SSF55874">
    <property type="entry name" value="ATPase domain of HSP90 chaperone/DNA topoisomerase II/histidine kinase"/>
    <property type="match status" value="1"/>
</dbReference>
<feature type="domain" description="Histidine kinase/HSP90-like ATPase" evidence="5">
    <location>
        <begin position="170"/>
        <end position="265"/>
    </location>
</feature>
<dbReference type="InterPro" id="IPR011712">
    <property type="entry name" value="Sig_transdc_His_kin_sub3_dim/P"/>
</dbReference>
<keyword evidence="1" id="KW-0808">Transferase</keyword>
<proteinExistence type="predicted"/>
<evidence type="ECO:0000256" key="3">
    <source>
        <dbReference type="ARBA" id="ARBA00023012"/>
    </source>
</evidence>
<dbReference type="CDD" id="cd16917">
    <property type="entry name" value="HATPase_UhpB-NarQ-NarX-like"/>
    <property type="match status" value="1"/>
</dbReference>
<keyword evidence="2 6" id="KW-0418">Kinase</keyword>
<dbReference type="InterPro" id="IPR036890">
    <property type="entry name" value="HATPase_C_sf"/>
</dbReference>
<reference evidence="6 7" key="1">
    <citation type="submission" date="2024-09" db="EMBL/GenBank/DDBJ databases">
        <authorList>
            <person name="Sun Q."/>
            <person name="Mori K."/>
        </authorList>
    </citation>
    <scope>NUCLEOTIDE SEQUENCE [LARGE SCALE GENOMIC DNA]</scope>
    <source>
        <strain evidence="6 7">NCAIM B.02415</strain>
    </source>
</reference>
<evidence type="ECO:0000313" key="6">
    <source>
        <dbReference type="EMBL" id="MFC0513788.1"/>
    </source>
</evidence>
<dbReference type="EMBL" id="JBHLTS010000017">
    <property type="protein sequence ID" value="MFC0513788.1"/>
    <property type="molecule type" value="Genomic_DNA"/>
</dbReference>
<gene>
    <name evidence="6" type="ORF">ACFFGT_06240</name>
</gene>
<comment type="caution">
    <text evidence="6">The sequence shown here is derived from an EMBL/GenBank/DDBJ whole genome shotgun (WGS) entry which is preliminary data.</text>
</comment>
<dbReference type="PANTHER" id="PTHR24421">
    <property type="entry name" value="NITRATE/NITRITE SENSOR PROTEIN NARX-RELATED"/>
    <property type="match status" value="1"/>
</dbReference>
<dbReference type="SMART" id="SM00387">
    <property type="entry name" value="HATPase_c"/>
    <property type="match status" value="1"/>
</dbReference>
<dbReference type="InterPro" id="IPR050482">
    <property type="entry name" value="Sensor_HK_TwoCompSys"/>
</dbReference>
<dbReference type="Proteomes" id="UP001589828">
    <property type="component" value="Unassembled WGS sequence"/>
</dbReference>
<dbReference type="GO" id="GO:0016301">
    <property type="term" value="F:kinase activity"/>
    <property type="evidence" value="ECO:0007669"/>
    <property type="project" value="UniProtKB-KW"/>
</dbReference>
<name>A0ABV6L3B4_9SPHI</name>
<evidence type="ECO:0000259" key="5">
    <source>
        <dbReference type="SMART" id="SM00387"/>
    </source>
</evidence>
<protein>
    <submittedName>
        <fullName evidence="6">Sensor histidine kinase</fullName>
    </submittedName>
</protein>
<organism evidence="6 7">
    <name type="scientific">Mucilaginibacter angelicae</name>
    <dbReference type="NCBI Taxonomy" id="869718"/>
    <lineage>
        <taxon>Bacteria</taxon>
        <taxon>Pseudomonadati</taxon>
        <taxon>Bacteroidota</taxon>
        <taxon>Sphingobacteriia</taxon>
        <taxon>Sphingobacteriales</taxon>
        <taxon>Sphingobacteriaceae</taxon>
        <taxon>Mucilaginibacter</taxon>
    </lineage>
</organism>